<dbReference type="GO" id="GO:0004222">
    <property type="term" value="F:metalloendopeptidase activity"/>
    <property type="evidence" value="ECO:0007669"/>
    <property type="project" value="InterPro"/>
</dbReference>
<accession>A0AAD9IHP1</accession>
<comment type="similarity">
    <text evidence="6">Belongs to the peptidase M48 family.</text>
</comment>
<dbReference type="AlphaFoldDB" id="A0AAD9IHP1"/>
<proteinExistence type="inferred from homology"/>
<dbReference type="PANTHER" id="PTHR22726:SF1">
    <property type="entry name" value="METALLOENDOPEPTIDASE OMA1, MITOCHONDRIAL"/>
    <property type="match status" value="1"/>
</dbReference>
<evidence type="ECO:0000256" key="6">
    <source>
        <dbReference type="RuleBase" id="RU003983"/>
    </source>
</evidence>
<dbReference type="GO" id="GO:0016020">
    <property type="term" value="C:membrane"/>
    <property type="evidence" value="ECO:0007669"/>
    <property type="project" value="TreeGrafter"/>
</dbReference>
<evidence type="ECO:0000313" key="9">
    <source>
        <dbReference type="EMBL" id="KAK2078681.1"/>
    </source>
</evidence>
<feature type="domain" description="Peptidase M48" evidence="8">
    <location>
        <begin position="118"/>
        <end position="279"/>
    </location>
</feature>
<dbReference type="Proteomes" id="UP001255856">
    <property type="component" value="Unassembled WGS sequence"/>
</dbReference>
<protein>
    <recommendedName>
        <fullName evidence="8">Peptidase M48 domain-containing protein</fullName>
    </recommendedName>
</protein>
<dbReference type="Pfam" id="PF01435">
    <property type="entry name" value="Peptidase_M48"/>
    <property type="match status" value="1"/>
</dbReference>
<evidence type="ECO:0000313" key="10">
    <source>
        <dbReference type="Proteomes" id="UP001255856"/>
    </source>
</evidence>
<dbReference type="EMBL" id="JASFZW010000004">
    <property type="protein sequence ID" value="KAK2078681.1"/>
    <property type="molecule type" value="Genomic_DNA"/>
</dbReference>
<evidence type="ECO:0000256" key="4">
    <source>
        <dbReference type="ARBA" id="ARBA00022833"/>
    </source>
</evidence>
<dbReference type="PANTHER" id="PTHR22726">
    <property type="entry name" value="METALLOENDOPEPTIDASE OMA1"/>
    <property type="match status" value="1"/>
</dbReference>
<sequence length="284" mass="30651">MGLEQRPQWQQHFQSRRPGFALSSPQTRRVLVVAGVAGGVVLVLSQEEVPYTQRSHAILVNAGAEQQMGEQAYEEILAEAARDGTLVPAQHPAAQRVVRVGRRIAAVVESGKGGGFQAHVRNLHWRFSVIHSPQVNAFVVPGGNVVVYTGLLDLVGSDDELAAVLAHECAHVLARHAAERMTRGSVLSALQLVAYWGFGIAVPADLLAPAFFLPNSRKQETEADVIGIQLAAQACFDPAAAVTVFEKLGEVERRMGGGRIPGFLRTHPVSSQRIERIKEVRDGG</sequence>
<dbReference type="InterPro" id="IPR051156">
    <property type="entry name" value="Mito/Outer_Membr_Metalloprot"/>
</dbReference>
<name>A0AAD9IHP1_PROWI</name>
<dbReference type="CDD" id="cd07331">
    <property type="entry name" value="M48C_Oma1_like"/>
    <property type="match status" value="1"/>
</dbReference>
<keyword evidence="2" id="KW-0479">Metal-binding</keyword>
<keyword evidence="10" id="KW-1185">Reference proteome</keyword>
<evidence type="ECO:0000256" key="7">
    <source>
        <dbReference type="SAM" id="MobiDB-lite"/>
    </source>
</evidence>
<evidence type="ECO:0000256" key="1">
    <source>
        <dbReference type="ARBA" id="ARBA00022670"/>
    </source>
</evidence>
<feature type="region of interest" description="Disordered" evidence="7">
    <location>
        <begin position="1"/>
        <end position="20"/>
    </location>
</feature>
<gene>
    <name evidence="9" type="ORF">QBZ16_003521</name>
</gene>
<evidence type="ECO:0000256" key="2">
    <source>
        <dbReference type="ARBA" id="ARBA00022723"/>
    </source>
</evidence>
<organism evidence="9 10">
    <name type="scientific">Prototheca wickerhamii</name>
    <dbReference type="NCBI Taxonomy" id="3111"/>
    <lineage>
        <taxon>Eukaryota</taxon>
        <taxon>Viridiplantae</taxon>
        <taxon>Chlorophyta</taxon>
        <taxon>core chlorophytes</taxon>
        <taxon>Trebouxiophyceae</taxon>
        <taxon>Chlorellales</taxon>
        <taxon>Chlorellaceae</taxon>
        <taxon>Prototheca</taxon>
    </lineage>
</organism>
<keyword evidence="4 6" id="KW-0862">Zinc</keyword>
<dbReference type="GO" id="GO:0051603">
    <property type="term" value="P:proteolysis involved in protein catabolic process"/>
    <property type="evidence" value="ECO:0007669"/>
    <property type="project" value="TreeGrafter"/>
</dbReference>
<keyword evidence="5 6" id="KW-0482">Metalloprotease</keyword>
<evidence type="ECO:0000259" key="8">
    <source>
        <dbReference type="Pfam" id="PF01435"/>
    </source>
</evidence>
<comment type="caution">
    <text evidence="9">The sequence shown here is derived from an EMBL/GenBank/DDBJ whole genome shotgun (WGS) entry which is preliminary data.</text>
</comment>
<reference evidence="9" key="1">
    <citation type="submission" date="2021-01" db="EMBL/GenBank/DDBJ databases">
        <authorList>
            <person name="Eckstrom K.M.E."/>
        </authorList>
    </citation>
    <scope>NUCLEOTIDE SEQUENCE</scope>
    <source>
        <strain evidence="9">UVCC 0001</strain>
    </source>
</reference>
<evidence type="ECO:0000256" key="3">
    <source>
        <dbReference type="ARBA" id="ARBA00022801"/>
    </source>
</evidence>
<dbReference type="GO" id="GO:0046872">
    <property type="term" value="F:metal ion binding"/>
    <property type="evidence" value="ECO:0007669"/>
    <property type="project" value="UniProtKB-KW"/>
</dbReference>
<keyword evidence="1 6" id="KW-0645">Protease</keyword>
<dbReference type="Gene3D" id="3.30.2010.10">
    <property type="entry name" value="Metalloproteases ('zincins'), catalytic domain"/>
    <property type="match status" value="1"/>
</dbReference>
<comment type="cofactor">
    <cofactor evidence="6">
        <name>Zn(2+)</name>
        <dbReference type="ChEBI" id="CHEBI:29105"/>
    </cofactor>
    <text evidence="6">Binds 1 zinc ion per subunit.</text>
</comment>
<dbReference type="InterPro" id="IPR001915">
    <property type="entry name" value="Peptidase_M48"/>
</dbReference>
<evidence type="ECO:0000256" key="5">
    <source>
        <dbReference type="ARBA" id="ARBA00023049"/>
    </source>
</evidence>
<keyword evidence="3 6" id="KW-0378">Hydrolase</keyword>